<organism evidence="2 3">
    <name type="scientific">Prorocentrum cordatum</name>
    <dbReference type="NCBI Taxonomy" id="2364126"/>
    <lineage>
        <taxon>Eukaryota</taxon>
        <taxon>Sar</taxon>
        <taxon>Alveolata</taxon>
        <taxon>Dinophyceae</taxon>
        <taxon>Prorocentrales</taxon>
        <taxon>Prorocentraceae</taxon>
        <taxon>Prorocentrum</taxon>
    </lineage>
</organism>
<evidence type="ECO:0000313" key="2">
    <source>
        <dbReference type="EMBL" id="CAK0842566.1"/>
    </source>
</evidence>
<protein>
    <submittedName>
        <fullName evidence="2">Uncharacterized protein</fullName>
    </submittedName>
</protein>
<feature type="region of interest" description="Disordered" evidence="1">
    <location>
        <begin position="53"/>
        <end position="97"/>
    </location>
</feature>
<sequence length="244" mass="26690">MTSDALSQAAAVLIHHVSSRRVRFHPSELPLRYPLLRERPKQSSYQVVATHPISAPEAPPGAPTGPAAEEVPSPTSVSVEIQSGLPPPSPTGVRRFSDDKNEVDNVKVVHIKHMPVNSATLKQSCILQGGWSTKADEGGHAAPDSRIPRTTKTLDEISDVHIHTIHEPSGTSARHCYALPAFIVFGCRHFAFCNMALSLFWERSYVSTRKISYGSSRKKALDNFSSRVSAEELCANHYGIVFVC</sequence>
<accession>A0ABN9TAW5</accession>
<evidence type="ECO:0000256" key="1">
    <source>
        <dbReference type="SAM" id="MobiDB-lite"/>
    </source>
</evidence>
<keyword evidence="3" id="KW-1185">Reference proteome</keyword>
<dbReference type="EMBL" id="CAUYUJ010014526">
    <property type="protein sequence ID" value="CAK0842566.1"/>
    <property type="molecule type" value="Genomic_DNA"/>
</dbReference>
<evidence type="ECO:0000313" key="3">
    <source>
        <dbReference type="Proteomes" id="UP001189429"/>
    </source>
</evidence>
<comment type="caution">
    <text evidence="2">The sequence shown here is derived from an EMBL/GenBank/DDBJ whole genome shotgun (WGS) entry which is preliminary data.</text>
</comment>
<name>A0ABN9TAW5_9DINO</name>
<reference evidence="2" key="1">
    <citation type="submission" date="2023-10" db="EMBL/GenBank/DDBJ databases">
        <authorList>
            <person name="Chen Y."/>
            <person name="Shah S."/>
            <person name="Dougan E. K."/>
            <person name="Thang M."/>
            <person name="Chan C."/>
        </authorList>
    </citation>
    <scope>NUCLEOTIDE SEQUENCE [LARGE SCALE GENOMIC DNA]</scope>
</reference>
<proteinExistence type="predicted"/>
<dbReference type="Proteomes" id="UP001189429">
    <property type="component" value="Unassembled WGS sequence"/>
</dbReference>
<gene>
    <name evidence="2" type="ORF">PCOR1329_LOCUS37328</name>
</gene>